<dbReference type="Proteomes" id="UP000446658">
    <property type="component" value="Unassembled WGS sequence"/>
</dbReference>
<proteinExistence type="inferred from homology"/>
<dbReference type="InterPro" id="IPR004090">
    <property type="entry name" value="Chemotax_Me-accpt_rcpt"/>
</dbReference>
<dbReference type="PANTHER" id="PTHR32089">
    <property type="entry name" value="METHYL-ACCEPTING CHEMOTAXIS PROTEIN MCPB"/>
    <property type="match status" value="1"/>
</dbReference>
<evidence type="ECO:0000256" key="2">
    <source>
        <dbReference type="ARBA" id="ARBA00023224"/>
    </source>
</evidence>
<dbReference type="Gene3D" id="1.10.287.950">
    <property type="entry name" value="Methyl-accepting chemotaxis protein"/>
    <property type="match status" value="1"/>
</dbReference>
<dbReference type="AlphaFoldDB" id="A0A844GAV2"/>
<feature type="coiled-coil region" evidence="5">
    <location>
        <begin position="78"/>
        <end position="116"/>
    </location>
</feature>
<feature type="transmembrane region" description="Helical" evidence="6">
    <location>
        <begin position="193"/>
        <end position="210"/>
    </location>
</feature>
<dbReference type="GO" id="GO:0006935">
    <property type="term" value="P:chemotaxis"/>
    <property type="evidence" value="ECO:0007669"/>
    <property type="project" value="InterPro"/>
</dbReference>
<dbReference type="GO" id="GO:0004888">
    <property type="term" value="F:transmembrane signaling receptor activity"/>
    <property type="evidence" value="ECO:0007669"/>
    <property type="project" value="InterPro"/>
</dbReference>
<evidence type="ECO:0000259" key="7">
    <source>
        <dbReference type="PROSITE" id="PS50111"/>
    </source>
</evidence>
<dbReference type="CDD" id="cd19411">
    <property type="entry name" value="MCP2201-like_sensor"/>
    <property type="match status" value="1"/>
</dbReference>
<reference evidence="9 10" key="1">
    <citation type="submission" date="2019-11" db="EMBL/GenBank/DDBJ databases">
        <title>Draft genome sequence of Paludibacterium sp. dN18-1.</title>
        <authorList>
            <person name="Im W.-T."/>
        </authorList>
    </citation>
    <scope>NUCLEOTIDE SEQUENCE [LARGE SCALE GENOMIC DNA]</scope>
    <source>
        <strain evidence="10">dN 18-1</strain>
    </source>
</reference>
<evidence type="ECO:0000313" key="9">
    <source>
        <dbReference type="EMBL" id="MTD33596.1"/>
    </source>
</evidence>
<accession>A0A844GAV2</accession>
<dbReference type="SMART" id="SM00283">
    <property type="entry name" value="MA"/>
    <property type="match status" value="1"/>
</dbReference>
<keyword evidence="10" id="KW-1185">Reference proteome</keyword>
<evidence type="ECO:0000256" key="6">
    <source>
        <dbReference type="SAM" id="Phobius"/>
    </source>
</evidence>
<evidence type="ECO:0000256" key="1">
    <source>
        <dbReference type="ARBA" id="ARBA00004370"/>
    </source>
</evidence>
<comment type="subcellular location">
    <subcellularLocation>
        <location evidence="1">Membrane</location>
    </subcellularLocation>
</comment>
<gene>
    <name evidence="9" type="ORF">GKE73_12790</name>
</gene>
<dbReference type="InterPro" id="IPR004089">
    <property type="entry name" value="MCPsignal_dom"/>
</dbReference>
<protein>
    <submittedName>
        <fullName evidence="9">HAMP domain-containing protein</fullName>
    </submittedName>
</protein>
<comment type="similarity">
    <text evidence="3">Belongs to the methyl-accepting chemotaxis (MCP) protein family.</text>
</comment>
<evidence type="ECO:0000256" key="3">
    <source>
        <dbReference type="ARBA" id="ARBA00029447"/>
    </source>
</evidence>
<dbReference type="CDD" id="cd11386">
    <property type="entry name" value="MCP_signal"/>
    <property type="match status" value="1"/>
</dbReference>
<evidence type="ECO:0000256" key="4">
    <source>
        <dbReference type="PROSITE-ProRule" id="PRU00284"/>
    </source>
</evidence>
<dbReference type="InterPro" id="IPR024478">
    <property type="entry name" value="HlyB_4HB_MCP"/>
</dbReference>
<dbReference type="SUPFAM" id="SSF58104">
    <property type="entry name" value="Methyl-accepting chemotaxis protein (MCP) signaling domain"/>
    <property type="match status" value="1"/>
</dbReference>
<keyword evidence="6" id="KW-0812">Transmembrane</keyword>
<dbReference type="GO" id="GO:0007165">
    <property type="term" value="P:signal transduction"/>
    <property type="evidence" value="ECO:0007669"/>
    <property type="project" value="UniProtKB-KW"/>
</dbReference>
<dbReference type="PROSITE" id="PS50885">
    <property type="entry name" value="HAMP"/>
    <property type="match status" value="1"/>
</dbReference>
<keyword evidence="6" id="KW-1133">Transmembrane helix</keyword>
<dbReference type="EMBL" id="WLYX01000001">
    <property type="protein sequence ID" value="MTD33596.1"/>
    <property type="molecule type" value="Genomic_DNA"/>
</dbReference>
<comment type="caution">
    <text evidence="9">The sequence shown here is derived from an EMBL/GenBank/DDBJ whole genome shotgun (WGS) entry which is preliminary data.</text>
</comment>
<organism evidence="9 10">
    <name type="scientific">Paludibacterium denitrificans</name>
    <dbReference type="NCBI Taxonomy" id="2675226"/>
    <lineage>
        <taxon>Bacteria</taxon>
        <taxon>Pseudomonadati</taxon>
        <taxon>Pseudomonadota</taxon>
        <taxon>Betaproteobacteria</taxon>
        <taxon>Neisseriales</taxon>
        <taxon>Chromobacteriaceae</taxon>
        <taxon>Paludibacterium</taxon>
    </lineage>
</organism>
<dbReference type="PANTHER" id="PTHR32089:SF112">
    <property type="entry name" value="LYSOZYME-LIKE PROTEIN-RELATED"/>
    <property type="match status" value="1"/>
</dbReference>
<dbReference type="Pfam" id="PF12729">
    <property type="entry name" value="4HB_MCP_1"/>
    <property type="match status" value="1"/>
</dbReference>
<feature type="domain" description="HAMP" evidence="8">
    <location>
        <begin position="232"/>
        <end position="264"/>
    </location>
</feature>
<dbReference type="FunFam" id="1.10.287.950:FF:000001">
    <property type="entry name" value="Methyl-accepting chemotaxis sensory transducer"/>
    <property type="match status" value="1"/>
</dbReference>
<keyword evidence="2 4" id="KW-0807">Transducer</keyword>
<dbReference type="InterPro" id="IPR003660">
    <property type="entry name" value="HAMP_dom"/>
</dbReference>
<name>A0A844GAV2_9NEIS</name>
<dbReference type="PROSITE" id="PS50111">
    <property type="entry name" value="CHEMOTAXIS_TRANSDUC_2"/>
    <property type="match status" value="1"/>
</dbReference>
<evidence type="ECO:0000313" key="10">
    <source>
        <dbReference type="Proteomes" id="UP000446658"/>
    </source>
</evidence>
<feature type="domain" description="Methyl-accepting transducer" evidence="7">
    <location>
        <begin position="269"/>
        <end position="505"/>
    </location>
</feature>
<evidence type="ECO:0000259" key="8">
    <source>
        <dbReference type="PROSITE" id="PS50885"/>
    </source>
</evidence>
<dbReference type="PRINTS" id="PR00260">
    <property type="entry name" value="CHEMTRNSDUCR"/>
</dbReference>
<dbReference type="InterPro" id="IPR047347">
    <property type="entry name" value="YvaQ-like_sensor"/>
</dbReference>
<dbReference type="Pfam" id="PF00015">
    <property type="entry name" value="MCPsignal"/>
    <property type="match status" value="1"/>
</dbReference>
<keyword evidence="6" id="KW-0472">Membrane</keyword>
<keyword evidence="5" id="KW-0175">Coiled coil</keyword>
<evidence type="ECO:0000256" key="5">
    <source>
        <dbReference type="SAM" id="Coils"/>
    </source>
</evidence>
<dbReference type="GO" id="GO:0016020">
    <property type="term" value="C:membrane"/>
    <property type="evidence" value="ECO:0007669"/>
    <property type="project" value="UniProtKB-SubCell"/>
</dbReference>
<sequence>MLMKISQQLLLTLSTALLALLAIGSFGLWQLKQANTRFDYIAENTMPSVLALDHVKDTFAEMRVQVYRHILANTPELKQKEEQLIRESDQKLANELNNYEKNLVSHQEDRDLLAKDLTTLKAYEAGRVKLLQLSNANQQAEALNYLMQGTLSTLAKEMRQAIDAHSKFNYNEAKKMTADNHAAYELAFKSCPGAMLLALIITGVMAMRMFSSLRSSLDSISSTLVSVKDTLNFKQRAPVERMDEVGLTATAFNELLSTLQKSFGEIRSSVGNIDHSMSEMSSNASEIAKSSVHQSEAASSMAAAVEQMTVSINHVADRAQEASQQTRDAGQIAEEGSKVVLTTVEGITTIASSIREAADRISLLRDDSETIASVLGVIKDIADQTNLLALNAAIEAARAGETGRGFAVVADEVRKLAERTASSTTEISAIISKIKHGTNDAVDNMQFVVERVTNEANNARDASDAIDRIQRNTQRAMELVQDISDSIVEQSSASQTIAQNVEQIAQMAEENSAASSSSADAAKQLYQQARQILTTVSRYQV</sequence>